<protein>
    <submittedName>
        <fullName evidence="1">Carboxyl-terminal-processing peptidase 2, chloroplastic</fullName>
    </submittedName>
</protein>
<comment type="caution">
    <text evidence="1">The sequence shown here is derived from an EMBL/GenBank/DDBJ whole genome shotgun (WGS) entry which is preliminary data.</text>
</comment>
<dbReference type="Gene3D" id="3.30.750.44">
    <property type="match status" value="1"/>
</dbReference>
<gene>
    <name evidence="1" type="primary">CTPA2_2</name>
    <name evidence="1" type="ORF">CK203_108319</name>
</gene>
<dbReference type="InterPro" id="IPR029045">
    <property type="entry name" value="ClpP/crotonase-like_dom_sf"/>
</dbReference>
<organism evidence="1 2">
    <name type="scientific">Vitis vinifera</name>
    <name type="common">Grape</name>
    <dbReference type="NCBI Taxonomy" id="29760"/>
    <lineage>
        <taxon>Eukaryota</taxon>
        <taxon>Viridiplantae</taxon>
        <taxon>Streptophyta</taxon>
        <taxon>Embryophyta</taxon>
        <taxon>Tracheophyta</taxon>
        <taxon>Spermatophyta</taxon>
        <taxon>Magnoliopsida</taxon>
        <taxon>eudicotyledons</taxon>
        <taxon>Gunneridae</taxon>
        <taxon>Pentapetalae</taxon>
        <taxon>rosids</taxon>
        <taxon>Vitales</taxon>
        <taxon>Vitaceae</taxon>
        <taxon>Viteae</taxon>
        <taxon>Vitis</taxon>
    </lineage>
</organism>
<dbReference type="PANTHER" id="PTHR32060:SF7">
    <property type="entry name" value="CARBOXYL-TERMINAL-PROCESSING PEPTIDASE 2, CHLOROPLASTIC"/>
    <property type="match status" value="1"/>
</dbReference>
<dbReference type="AlphaFoldDB" id="A0A438FFU4"/>
<dbReference type="SUPFAM" id="SSF52096">
    <property type="entry name" value="ClpP/crotonase"/>
    <property type="match status" value="1"/>
</dbReference>
<dbReference type="PANTHER" id="PTHR32060">
    <property type="entry name" value="TAIL-SPECIFIC PROTEASE"/>
    <property type="match status" value="1"/>
</dbReference>
<dbReference type="EMBL" id="QGNW01000921">
    <property type="protein sequence ID" value="RVW58859.1"/>
    <property type="molecule type" value="Genomic_DNA"/>
</dbReference>
<sequence length="247" mass="28386">MCQEFAVTKRKAMNDVGKRFCNGQFLTELSKRVFHEQGHHEIVAQMRMMKRLQRLLLKLRSCYLPAKRMLTNCSEKFKHHVSIHFVRLVVGVMLVMSVSVGVSRTPSWALIEENLIFLEAWSTIDRAYVDKAFDGHSWLSYKENALHNEPMNTREETYMAVKKMIPTLDDVFTRFSEPDKFKSLWSGTQGALTGVGSSIGYPTRFDGSPAGLLVISTAFEGPTNRVDMLYRGGRCHFYEFDCYCYPP</sequence>
<name>A0A438FFU4_VITVI</name>
<reference evidence="1 2" key="1">
    <citation type="journal article" date="2018" name="PLoS Genet.">
        <title>Population sequencing reveals clonal diversity and ancestral inbreeding in the grapevine cultivar Chardonnay.</title>
        <authorList>
            <person name="Roach M.J."/>
            <person name="Johnson D.L."/>
            <person name="Bohlmann J."/>
            <person name="van Vuuren H.J."/>
            <person name="Jones S.J."/>
            <person name="Pretorius I.S."/>
            <person name="Schmidt S.A."/>
            <person name="Borneman A.R."/>
        </authorList>
    </citation>
    <scope>NUCLEOTIDE SEQUENCE [LARGE SCALE GENOMIC DNA]</scope>
    <source>
        <strain evidence="2">cv. Chardonnay</strain>
        <tissue evidence="1">Leaf</tissue>
    </source>
</reference>
<evidence type="ECO:0000313" key="2">
    <source>
        <dbReference type="Proteomes" id="UP000288805"/>
    </source>
</evidence>
<proteinExistence type="predicted"/>
<evidence type="ECO:0000313" key="1">
    <source>
        <dbReference type="EMBL" id="RVW58859.1"/>
    </source>
</evidence>
<accession>A0A438FFU4</accession>
<dbReference type="Proteomes" id="UP000288805">
    <property type="component" value="Unassembled WGS sequence"/>
</dbReference>